<name>A0A3B0X8N5_9ZZZZ</name>
<sequence length="87" mass="9781">MQAKYRTVPGTLLLSLLTYGSIHTPLVAEERPSQAFLEYLGSEESRVDDKWSSPVDMDIERYLAENTQTTAAPAEKPSLNREDNAHE</sequence>
<gene>
    <name evidence="2" type="ORF">MNBD_GAMMA11-103</name>
</gene>
<reference evidence="2" key="1">
    <citation type="submission" date="2018-06" db="EMBL/GenBank/DDBJ databases">
        <authorList>
            <person name="Zhirakovskaya E."/>
        </authorList>
    </citation>
    <scope>NUCLEOTIDE SEQUENCE</scope>
</reference>
<dbReference type="EMBL" id="UOFG01000099">
    <property type="protein sequence ID" value="VAW59822.1"/>
    <property type="molecule type" value="Genomic_DNA"/>
</dbReference>
<protein>
    <submittedName>
        <fullName evidence="2">Uncharacterized protein</fullName>
    </submittedName>
</protein>
<evidence type="ECO:0000256" key="1">
    <source>
        <dbReference type="SAM" id="MobiDB-lite"/>
    </source>
</evidence>
<feature type="region of interest" description="Disordered" evidence="1">
    <location>
        <begin position="65"/>
        <end position="87"/>
    </location>
</feature>
<dbReference type="AlphaFoldDB" id="A0A3B0X8N5"/>
<proteinExistence type="predicted"/>
<accession>A0A3B0X8N5</accession>
<evidence type="ECO:0000313" key="2">
    <source>
        <dbReference type="EMBL" id="VAW59822.1"/>
    </source>
</evidence>
<organism evidence="2">
    <name type="scientific">hydrothermal vent metagenome</name>
    <dbReference type="NCBI Taxonomy" id="652676"/>
    <lineage>
        <taxon>unclassified sequences</taxon>
        <taxon>metagenomes</taxon>
        <taxon>ecological metagenomes</taxon>
    </lineage>
</organism>
<feature type="compositionally biased region" description="Basic and acidic residues" evidence="1">
    <location>
        <begin position="78"/>
        <end position="87"/>
    </location>
</feature>